<feature type="region of interest" description="Disordered" evidence="2">
    <location>
        <begin position="197"/>
        <end position="267"/>
    </location>
</feature>
<evidence type="ECO:0000313" key="3">
    <source>
        <dbReference type="EMBL" id="TNJ27316.1"/>
    </source>
</evidence>
<reference evidence="3 4" key="1">
    <citation type="submission" date="2019-05" db="EMBL/GenBank/DDBJ databases">
        <title>The compact genome of Giardia muris reveals important steps in the evolution of intestinal protozoan parasites.</title>
        <authorList>
            <person name="Xu F."/>
            <person name="Jimenez-Gonzalez A."/>
            <person name="Einarsson E."/>
            <person name="Astvaldsson A."/>
            <person name="Peirasmaki D."/>
            <person name="Eckmann L."/>
            <person name="Andersson J.O."/>
            <person name="Svard S.G."/>
            <person name="Jerlstrom-Hultqvist J."/>
        </authorList>
    </citation>
    <scope>NUCLEOTIDE SEQUENCE [LARGE SCALE GENOMIC DNA]</scope>
    <source>
        <strain evidence="3 4">Roberts-Thomson</strain>
    </source>
</reference>
<feature type="compositionally biased region" description="Polar residues" evidence="2">
    <location>
        <begin position="206"/>
        <end position="222"/>
    </location>
</feature>
<evidence type="ECO:0000256" key="1">
    <source>
        <dbReference type="SAM" id="Coils"/>
    </source>
</evidence>
<evidence type="ECO:0000313" key="4">
    <source>
        <dbReference type="Proteomes" id="UP000315496"/>
    </source>
</evidence>
<sequence length="267" mass="28169">MLPCLKSLLTMDMDSLPGDVDALKKLVGSFKEALGRLYMEKTALETKNRELIEVTHKSNESLRAAEAEIKSMRASLEELAKAQEASEDARLNEAAVLSGNPAAVGLMRESFDSHNGTPGSRGPTVGVAADAFGSLTDNSVFSRPPVLCTEDPVQIRFGPPNSGSFTGASLQMGTPQQGGPVHTNPFALPGSFSGYPMRGSMMGPGQSATATKTPDNFVSGSLTLKGRSSVLSTSISPSKRKVPLRKDADESESDDSPALRLKPVEAD</sequence>
<protein>
    <submittedName>
        <fullName evidence="3">Uncharacterized protein</fullName>
    </submittedName>
</protein>
<dbReference type="AlphaFoldDB" id="A0A4Z1SNI6"/>
<proteinExistence type="predicted"/>
<keyword evidence="4" id="KW-1185">Reference proteome</keyword>
<dbReference type="EMBL" id="VDLU01000004">
    <property type="protein sequence ID" value="TNJ27316.1"/>
    <property type="molecule type" value="Genomic_DNA"/>
</dbReference>
<accession>A0A4Z1SNI6</accession>
<name>A0A4Z1SNI6_GIAMU</name>
<dbReference type="Proteomes" id="UP000315496">
    <property type="component" value="Chromosome 4"/>
</dbReference>
<evidence type="ECO:0000256" key="2">
    <source>
        <dbReference type="SAM" id="MobiDB-lite"/>
    </source>
</evidence>
<keyword evidence="1" id="KW-0175">Coiled coil</keyword>
<dbReference type="VEuPathDB" id="GiardiaDB:GMRT_24333"/>
<dbReference type="OrthoDB" id="10253900at2759"/>
<organism evidence="3 4">
    <name type="scientific">Giardia muris</name>
    <dbReference type="NCBI Taxonomy" id="5742"/>
    <lineage>
        <taxon>Eukaryota</taxon>
        <taxon>Metamonada</taxon>
        <taxon>Diplomonadida</taxon>
        <taxon>Hexamitidae</taxon>
        <taxon>Giardiinae</taxon>
        <taxon>Giardia</taxon>
    </lineage>
</organism>
<comment type="caution">
    <text evidence="3">The sequence shown here is derived from an EMBL/GenBank/DDBJ whole genome shotgun (WGS) entry which is preliminary data.</text>
</comment>
<feature type="coiled-coil region" evidence="1">
    <location>
        <begin position="62"/>
        <end position="92"/>
    </location>
</feature>
<gene>
    <name evidence="3" type="ORF">GMRT_24333</name>
</gene>